<name>Q2PG12_MACFA</name>
<dbReference type="EMBL" id="AB220425">
    <property type="protein sequence ID" value="BAE72958.1"/>
    <property type="molecule type" value="mRNA"/>
</dbReference>
<keyword evidence="1" id="KW-0812">Transmembrane</keyword>
<keyword evidence="1" id="KW-0472">Membrane</keyword>
<evidence type="ECO:0000256" key="1">
    <source>
        <dbReference type="SAM" id="Phobius"/>
    </source>
</evidence>
<proteinExistence type="evidence at transcript level"/>
<accession>Q2PG12</accession>
<feature type="transmembrane region" description="Helical" evidence="1">
    <location>
        <begin position="27"/>
        <end position="44"/>
    </location>
</feature>
<evidence type="ECO:0000313" key="2">
    <source>
        <dbReference type="EMBL" id="BAE72958.1"/>
    </source>
</evidence>
<sequence length="45" mass="5302">MYAASKAPYCFQQPTLFSHHNYEDLDLPLTYCMVMFLFSQAVYIC</sequence>
<organism evidence="2">
    <name type="scientific">Macaca fascicularis</name>
    <name type="common">Crab-eating macaque</name>
    <name type="synonym">Cynomolgus monkey</name>
    <dbReference type="NCBI Taxonomy" id="9541"/>
    <lineage>
        <taxon>Eukaryota</taxon>
        <taxon>Metazoa</taxon>
        <taxon>Chordata</taxon>
        <taxon>Craniata</taxon>
        <taxon>Vertebrata</taxon>
        <taxon>Euteleostomi</taxon>
        <taxon>Mammalia</taxon>
        <taxon>Eutheria</taxon>
        <taxon>Euarchontoglires</taxon>
        <taxon>Primates</taxon>
        <taxon>Haplorrhini</taxon>
        <taxon>Catarrhini</taxon>
        <taxon>Cercopithecidae</taxon>
        <taxon>Cercopithecinae</taxon>
        <taxon>Macaca</taxon>
    </lineage>
</organism>
<reference evidence="2" key="1">
    <citation type="submission" date="2005-07" db="EMBL/GenBank/DDBJ databases">
        <title>Analysis of gene expression in cynomolgus monkey tissues by macaque cDNA oligo-chips.</title>
        <authorList>
            <person name="Kobayashi M."/>
            <person name="Tanuma R."/>
            <person name="Hirata M."/>
            <person name="Osada N."/>
            <person name="Kusuda J."/>
            <person name="Sugano S."/>
            <person name="Hashimoto K."/>
        </authorList>
    </citation>
    <scope>NUCLEOTIDE SEQUENCE</scope>
    <source>
        <tissue evidence="2">Cerebellum cortex</tissue>
    </source>
</reference>
<protein>
    <submittedName>
        <fullName evidence="2">Uncharacterized protein</fullName>
    </submittedName>
</protein>
<dbReference type="AlphaFoldDB" id="Q2PG12"/>
<keyword evidence="1" id="KW-1133">Transmembrane helix</keyword>